<dbReference type="Proteomes" id="UP000003610">
    <property type="component" value="Unassembled WGS sequence"/>
</dbReference>
<dbReference type="GO" id="GO:0004519">
    <property type="term" value="F:endonuclease activity"/>
    <property type="evidence" value="ECO:0007669"/>
    <property type="project" value="UniProtKB-KW"/>
</dbReference>
<keyword evidence="1" id="KW-0540">Nuclease</keyword>
<dbReference type="Pfam" id="PF09518">
    <property type="entry name" value="RE_HindIII"/>
    <property type="match status" value="1"/>
</dbReference>
<organism evidence="1 2">
    <name type="scientific">Prevotella disiens FB035-09AN</name>
    <dbReference type="NCBI Taxonomy" id="866771"/>
    <lineage>
        <taxon>Bacteria</taxon>
        <taxon>Pseudomonadati</taxon>
        <taxon>Bacteroidota</taxon>
        <taxon>Bacteroidia</taxon>
        <taxon>Bacteroidales</taxon>
        <taxon>Prevotellaceae</taxon>
        <taxon>Prevotella</taxon>
    </lineage>
</organism>
<evidence type="ECO:0000313" key="1">
    <source>
        <dbReference type="EMBL" id="EFL47326.1"/>
    </source>
</evidence>
<dbReference type="EMBL" id="AEDO01000003">
    <property type="protein sequence ID" value="EFL47326.1"/>
    <property type="molecule type" value="Genomic_DNA"/>
</dbReference>
<reference evidence="1 2" key="1">
    <citation type="submission" date="2010-08" db="EMBL/GenBank/DDBJ databases">
        <authorList>
            <person name="Durkin A.S."/>
            <person name="Madupu R."/>
            <person name="Torralba M."/>
            <person name="Gillis M."/>
            <person name="Methe B."/>
            <person name="Sutton G."/>
            <person name="Nelson K.E."/>
        </authorList>
    </citation>
    <scope>NUCLEOTIDE SEQUENCE [LARGE SCALE GENOMIC DNA]</scope>
    <source>
        <strain evidence="1 2">FB035-09AN</strain>
    </source>
</reference>
<accession>E1KMJ4</accession>
<dbReference type="RefSeq" id="WP_004355002.1">
    <property type="nucleotide sequence ID" value="NZ_AEDO01000003.1"/>
</dbReference>
<dbReference type="eggNOG" id="ENOG5032WDH">
    <property type="taxonomic scope" value="Bacteria"/>
</dbReference>
<dbReference type="Gene3D" id="6.10.250.1510">
    <property type="match status" value="1"/>
</dbReference>
<sequence length="291" mass="33517">MDFKTLRKEIIEKSKFDFVTASTQLEELVFKCTKDDILNIITEIGIIPEDIGHDSSEEKLYTKVSDIIFAKTLQEMGYEVQVLRERADCADIIAQSQFHSYSLVGDAKAFRLSRTAKNAKDFKVNSMVHWRGDCDYSVLACPYFQYPKSTSQIYKDALDGNVSLFSWEILYILLKEDVKETQDICLKEIWNQSAVVATSTAVDKSKTNFLAAQNKNIAKIIGITDDKFEEYFTSVKGFLVSRGNEEIHYYENEIERVKKLSRKKAIRELLTSMKLSSKIETIKQFIEQLQK</sequence>
<dbReference type="Gene3D" id="3.40.91.70">
    <property type="entry name" value="Type II restriction endonuclease, HindIII"/>
    <property type="match status" value="1"/>
</dbReference>
<evidence type="ECO:0000313" key="2">
    <source>
        <dbReference type="Proteomes" id="UP000003610"/>
    </source>
</evidence>
<proteinExistence type="predicted"/>
<name>E1KMJ4_9BACT</name>
<dbReference type="InterPro" id="IPR038373">
    <property type="entry name" value="Restrct_endonuc_II_HindIII_sf"/>
</dbReference>
<comment type="caution">
    <text evidence="1">The sequence shown here is derived from an EMBL/GenBank/DDBJ whole genome shotgun (WGS) entry which is preliminary data.</text>
</comment>
<keyword evidence="1" id="KW-0255">Endonuclease</keyword>
<keyword evidence="1" id="KW-0378">Hydrolase</keyword>
<gene>
    <name evidence="1" type="ORF">HMPREF9296_1284</name>
</gene>
<protein>
    <submittedName>
        <fullName evidence="1">HindIII restriction endonuclease</fullName>
    </submittedName>
</protein>
<dbReference type="InterPro" id="IPR019043">
    <property type="entry name" value="Restrct_endonuc_II_HindIII"/>
</dbReference>
<dbReference type="AlphaFoldDB" id="E1KMJ4"/>
<dbReference type="STRING" id="866771.HMPREF9296_1284"/>